<dbReference type="Proteomes" id="UP000197277">
    <property type="component" value="Unassembled WGS sequence"/>
</dbReference>
<dbReference type="PRINTS" id="PR00069">
    <property type="entry name" value="ALDKETRDTASE"/>
</dbReference>
<dbReference type="EMBL" id="NIRR01000016">
    <property type="protein sequence ID" value="OWP63095.1"/>
    <property type="molecule type" value="Genomic_DNA"/>
</dbReference>
<evidence type="ECO:0000313" key="3">
    <source>
        <dbReference type="Proteomes" id="UP000197277"/>
    </source>
</evidence>
<proteinExistence type="predicted"/>
<organism evidence="2 3">
    <name type="scientific">Hymenobacter amundsenii</name>
    <dbReference type="NCBI Taxonomy" id="2006685"/>
    <lineage>
        <taxon>Bacteria</taxon>
        <taxon>Pseudomonadati</taxon>
        <taxon>Bacteroidota</taxon>
        <taxon>Cytophagia</taxon>
        <taxon>Cytophagales</taxon>
        <taxon>Hymenobacteraceae</taxon>
        <taxon>Hymenobacter</taxon>
    </lineage>
</organism>
<dbReference type="GO" id="GO:0016491">
    <property type="term" value="F:oxidoreductase activity"/>
    <property type="evidence" value="ECO:0007669"/>
    <property type="project" value="InterPro"/>
</dbReference>
<name>A0A246FKK0_9BACT</name>
<dbReference type="SUPFAM" id="SSF51430">
    <property type="entry name" value="NAD(P)-linked oxidoreductase"/>
    <property type="match status" value="1"/>
</dbReference>
<evidence type="ECO:0000313" key="2">
    <source>
        <dbReference type="EMBL" id="OWP63095.1"/>
    </source>
</evidence>
<comment type="caution">
    <text evidence="2">The sequence shown here is derived from an EMBL/GenBank/DDBJ whole genome shotgun (WGS) entry which is preliminary data.</text>
</comment>
<dbReference type="Pfam" id="PF00248">
    <property type="entry name" value="Aldo_ket_red"/>
    <property type="match status" value="1"/>
</dbReference>
<sequence length="300" mass="32551">MEYLPLGTTDLVVSRVGFGGMSLDPVAAASPRLLARAQAAGITLFDTADLYDHGRNEALFCAAFRNCRAQVVLATKVGNQWRPDGQGWDWNPSKAYILQAAEASLRRLQTDYIDLYQLHGGTLDDDHDEVLEAFELLREQGKIRHYGISSIRPNVIRRYVSSPSRLTSVMLQLSLLDQRPREAVLELLQDNGVGVLARGALAQGRLSGKPAGDYLGHSTAEVARVAAAVTTVAAELGRTPAEVAVRFVLDTPGVTAAVLGIRTEAQLSEALRLAECPPLMAEAREQLLAAVPATLYEQHR</sequence>
<reference evidence="2 3" key="1">
    <citation type="submission" date="2017-06" db="EMBL/GenBank/DDBJ databases">
        <title>Hymenobacter amundsenii sp. nov. isolated from regoliths in Antarctica.</title>
        <authorList>
            <person name="Sedlacek I."/>
            <person name="Kralova S."/>
            <person name="Pantucek R."/>
            <person name="Svec P."/>
            <person name="Holochova P."/>
            <person name="Stankova E."/>
            <person name="Vrbovska V."/>
            <person name="Busse H.-J."/>
        </authorList>
    </citation>
    <scope>NUCLEOTIDE SEQUENCE [LARGE SCALE GENOMIC DNA]</scope>
    <source>
        <strain evidence="2 3">CCM 8682</strain>
    </source>
</reference>
<dbReference type="PANTHER" id="PTHR43312">
    <property type="entry name" value="D-THREO-ALDOSE 1-DEHYDROGENASE"/>
    <property type="match status" value="1"/>
</dbReference>
<dbReference type="Gene3D" id="3.20.20.100">
    <property type="entry name" value="NADP-dependent oxidoreductase domain"/>
    <property type="match status" value="1"/>
</dbReference>
<keyword evidence="3" id="KW-1185">Reference proteome</keyword>
<dbReference type="AlphaFoldDB" id="A0A246FKK0"/>
<dbReference type="RefSeq" id="WP_088464544.1">
    <property type="nucleotide sequence ID" value="NZ_NIRR01000016.1"/>
</dbReference>
<gene>
    <name evidence="2" type="ORF">CDA63_11075</name>
</gene>
<dbReference type="OrthoDB" id="9773828at2"/>
<dbReference type="InterPro" id="IPR053135">
    <property type="entry name" value="AKR2_Oxidoreductase"/>
</dbReference>
<dbReference type="PANTHER" id="PTHR43312:SF1">
    <property type="entry name" value="NADP-DEPENDENT OXIDOREDUCTASE DOMAIN-CONTAINING PROTEIN"/>
    <property type="match status" value="1"/>
</dbReference>
<dbReference type="InterPro" id="IPR036812">
    <property type="entry name" value="NAD(P)_OxRdtase_dom_sf"/>
</dbReference>
<evidence type="ECO:0000259" key="1">
    <source>
        <dbReference type="Pfam" id="PF00248"/>
    </source>
</evidence>
<dbReference type="InterPro" id="IPR023210">
    <property type="entry name" value="NADP_OxRdtase_dom"/>
</dbReference>
<protein>
    <submittedName>
        <fullName evidence="2">Oxidoreductase</fullName>
    </submittedName>
</protein>
<feature type="domain" description="NADP-dependent oxidoreductase" evidence="1">
    <location>
        <begin position="16"/>
        <end position="282"/>
    </location>
</feature>
<dbReference type="InterPro" id="IPR020471">
    <property type="entry name" value="AKR"/>
</dbReference>
<dbReference type="CDD" id="cd19086">
    <property type="entry name" value="AKR_AKR11C1"/>
    <property type="match status" value="1"/>
</dbReference>
<accession>A0A246FKK0</accession>